<dbReference type="InterPro" id="IPR003591">
    <property type="entry name" value="Leu-rich_rpt_typical-subtyp"/>
</dbReference>
<reference evidence="6 7" key="1">
    <citation type="journal article" date="2015" name="Nat. Commun.">
        <title>Lucilia cuprina genome unlocks parasitic fly biology to underpin future interventions.</title>
        <authorList>
            <person name="Anstead C.A."/>
            <person name="Korhonen P.K."/>
            <person name="Young N.D."/>
            <person name="Hall R.S."/>
            <person name="Jex A.R."/>
            <person name="Murali S.C."/>
            <person name="Hughes D.S."/>
            <person name="Lee S.F."/>
            <person name="Perry T."/>
            <person name="Stroehlein A.J."/>
            <person name="Ansell B.R."/>
            <person name="Breugelmans B."/>
            <person name="Hofmann A."/>
            <person name="Qu J."/>
            <person name="Dugan S."/>
            <person name="Lee S.L."/>
            <person name="Chao H."/>
            <person name="Dinh H."/>
            <person name="Han Y."/>
            <person name="Doddapaneni H.V."/>
            <person name="Worley K.C."/>
            <person name="Muzny D.M."/>
            <person name="Ioannidis P."/>
            <person name="Waterhouse R.M."/>
            <person name="Zdobnov E.M."/>
            <person name="James P.J."/>
            <person name="Bagnall N.H."/>
            <person name="Kotze A.C."/>
            <person name="Gibbs R.A."/>
            <person name="Richards S."/>
            <person name="Batterham P."/>
            <person name="Gasser R.B."/>
        </authorList>
    </citation>
    <scope>NUCLEOTIDE SEQUENCE [LARGE SCALE GENOMIC DNA]</scope>
    <source>
        <strain evidence="6 7">LS</strain>
        <tissue evidence="6">Full body</tissue>
    </source>
</reference>
<dbReference type="OrthoDB" id="635273at2759"/>
<dbReference type="AlphaFoldDB" id="A0A0L0BKJ2"/>
<dbReference type="STRING" id="7375.A0A0L0BKJ2"/>
<evidence type="ECO:0000313" key="6">
    <source>
        <dbReference type="EMBL" id="KNC20572.1"/>
    </source>
</evidence>
<keyword evidence="1" id="KW-0433">Leucine-rich repeat</keyword>
<dbReference type="SMART" id="SM00369">
    <property type="entry name" value="LRR_TYP"/>
    <property type="match status" value="5"/>
</dbReference>
<dbReference type="PROSITE" id="PS51450">
    <property type="entry name" value="LRR"/>
    <property type="match status" value="1"/>
</dbReference>
<dbReference type="PANTHER" id="PTHR24373:SF275">
    <property type="entry name" value="TIR DOMAIN-CONTAINING PROTEIN"/>
    <property type="match status" value="1"/>
</dbReference>
<name>A0A0L0BKJ2_LUCCU</name>
<organism evidence="6 7">
    <name type="scientific">Lucilia cuprina</name>
    <name type="common">Green bottle fly</name>
    <name type="synonym">Australian sheep blowfly</name>
    <dbReference type="NCBI Taxonomy" id="7375"/>
    <lineage>
        <taxon>Eukaryota</taxon>
        <taxon>Metazoa</taxon>
        <taxon>Ecdysozoa</taxon>
        <taxon>Arthropoda</taxon>
        <taxon>Hexapoda</taxon>
        <taxon>Insecta</taxon>
        <taxon>Pterygota</taxon>
        <taxon>Neoptera</taxon>
        <taxon>Endopterygota</taxon>
        <taxon>Diptera</taxon>
        <taxon>Brachycera</taxon>
        <taxon>Muscomorpha</taxon>
        <taxon>Oestroidea</taxon>
        <taxon>Calliphoridae</taxon>
        <taxon>Luciliinae</taxon>
        <taxon>Lucilia</taxon>
    </lineage>
</organism>
<evidence type="ECO:0000256" key="4">
    <source>
        <dbReference type="SAM" id="Phobius"/>
    </source>
</evidence>
<gene>
    <name evidence="6" type="ORF">FF38_00426</name>
</gene>
<comment type="caution">
    <text evidence="6">The sequence shown here is derived from an EMBL/GenBank/DDBJ whole genome shotgun (WGS) entry which is preliminary data.</text>
</comment>
<dbReference type="InterPro" id="IPR050328">
    <property type="entry name" value="Dev_Immune_Receptor"/>
</dbReference>
<evidence type="ECO:0008006" key="8">
    <source>
        <dbReference type="Google" id="ProtNLM"/>
    </source>
</evidence>
<evidence type="ECO:0000256" key="1">
    <source>
        <dbReference type="ARBA" id="ARBA00022614"/>
    </source>
</evidence>
<feature type="chain" id="PRO_5005534689" description="LRRCT domain-containing protein" evidence="5">
    <location>
        <begin position="19"/>
        <end position="523"/>
    </location>
</feature>
<dbReference type="InterPro" id="IPR032675">
    <property type="entry name" value="LRR_dom_sf"/>
</dbReference>
<evidence type="ECO:0000256" key="3">
    <source>
        <dbReference type="ARBA" id="ARBA00022737"/>
    </source>
</evidence>
<feature type="transmembrane region" description="Helical" evidence="4">
    <location>
        <begin position="457"/>
        <end position="482"/>
    </location>
</feature>
<sequence length="523" mass="58750">MDKFSLLLLLFFTTAVRWLPHIAGQHENIPYENVANICETCVCLDTQDVGNKNQTHHMLSCVMKGFKHILARWPEEFGKNNEKENVIVASFSGNTIDILQQLPSTNGTLSFACRHCGIKHLQVPTFMDVPNIISLDLAYNEITNDELTPDVFRGPYHITSYEPIALIELDLSHNKLNSLDRRIFEHTPNITKLNLSWNSFRVLDNPTTMALASASSLENLDLSHTGIKSMASVIFEKLTSLKVLNLAGNEFVHLPENFQLIGQSLRSLNLAGNKFSDFSEGSFLGLKALLHLNISGMPNLKTIQNNTFSRLEHLTHLDCSNNHKLESFDLDSLMHCGNLTYLDISYCSLTSLNLNMDLSPLSADNNTNITLPKPWPLLKTFKTVGNLWVCDCQLFQVLEYAGSHHLYTDEQIRCDSPYILAGARLSNLTAKQICSIQIPKKYKVIDEDPPRFRRKRYIILTVITASVVVVLGLIIGFIVVCIRRRLKRDDFGVEPIRYTSVRSSNLSAFSQGHTNGAVSNGSV</sequence>
<dbReference type="SUPFAM" id="SSF52058">
    <property type="entry name" value="L domain-like"/>
    <property type="match status" value="1"/>
</dbReference>
<keyword evidence="4" id="KW-0472">Membrane</keyword>
<dbReference type="Gene3D" id="3.80.10.10">
    <property type="entry name" value="Ribonuclease Inhibitor"/>
    <property type="match status" value="2"/>
</dbReference>
<evidence type="ECO:0000256" key="5">
    <source>
        <dbReference type="SAM" id="SignalP"/>
    </source>
</evidence>
<feature type="signal peptide" evidence="5">
    <location>
        <begin position="1"/>
        <end position="18"/>
    </location>
</feature>
<dbReference type="OMA" id="CSMVIPK"/>
<protein>
    <recommendedName>
        <fullName evidence="8">LRRCT domain-containing protein</fullName>
    </recommendedName>
</protein>
<keyword evidence="7" id="KW-1185">Reference proteome</keyword>
<dbReference type="PRINTS" id="PR00019">
    <property type="entry name" value="LEURICHRPT"/>
</dbReference>
<dbReference type="Pfam" id="PF00560">
    <property type="entry name" value="LRR_1"/>
    <property type="match status" value="1"/>
</dbReference>
<accession>A0A0L0BKJ2</accession>
<keyword evidence="3" id="KW-0677">Repeat</keyword>
<evidence type="ECO:0000313" key="7">
    <source>
        <dbReference type="Proteomes" id="UP000037069"/>
    </source>
</evidence>
<dbReference type="EMBL" id="JRES01001712">
    <property type="protein sequence ID" value="KNC20572.1"/>
    <property type="molecule type" value="Genomic_DNA"/>
</dbReference>
<keyword evidence="4" id="KW-1133">Transmembrane helix</keyword>
<evidence type="ECO:0000256" key="2">
    <source>
        <dbReference type="ARBA" id="ARBA00022729"/>
    </source>
</evidence>
<dbReference type="InterPro" id="IPR001611">
    <property type="entry name" value="Leu-rich_rpt"/>
</dbReference>
<dbReference type="Pfam" id="PF13855">
    <property type="entry name" value="LRR_8"/>
    <property type="match status" value="3"/>
</dbReference>
<keyword evidence="2 5" id="KW-0732">Signal</keyword>
<dbReference type="PANTHER" id="PTHR24373">
    <property type="entry name" value="SLIT RELATED LEUCINE-RICH REPEAT NEURONAL PROTEIN"/>
    <property type="match status" value="1"/>
</dbReference>
<keyword evidence="4" id="KW-0812">Transmembrane</keyword>
<proteinExistence type="predicted"/>
<dbReference type="Proteomes" id="UP000037069">
    <property type="component" value="Unassembled WGS sequence"/>
</dbReference>